<dbReference type="InterPro" id="IPR029146">
    <property type="entry name" value="Ten1_animal_plant"/>
</dbReference>
<dbReference type="InterPro" id="IPR012340">
    <property type="entry name" value="NA-bd_OB-fold"/>
</dbReference>
<gene>
    <name evidence="1" type="ORF">AYI70_g10694</name>
</gene>
<reference evidence="1 2" key="1">
    <citation type="submission" date="2017-01" db="EMBL/GenBank/DDBJ databases">
        <authorList>
            <person name="Mah S.A."/>
            <person name="Swanson W.J."/>
            <person name="Moy G.W."/>
            <person name="Vacquier V.D."/>
        </authorList>
    </citation>
    <scope>NUCLEOTIDE SEQUENCE [LARGE SCALE GENOMIC DNA]</scope>
    <source>
        <strain evidence="1 2">GSMNP</strain>
    </source>
</reference>
<dbReference type="AlphaFoldDB" id="A0A1R1X5D4"/>
<dbReference type="Proteomes" id="UP000187283">
    <property type="component" value="Unassembled WGS sequence"/>
</dbReference>
<comment type="caution">
    <text evidence="1">The sequence shown here is derived from an EMBL/GenBank/DDBJ whole genome shotgun (WGS) entry which is preliminary data.</text>
</comment>
<evidence type="ECO:0000313" key="1">
    <source>
        <dbReference type="EMBL" id="OMJ09843.1"/>
    </source>
</evidence>
<keyword evidence="2" id="KW-1185">Reference proteome</keyword>
<dbReference type="GO" id="GO:0003697">
    <property type="term" value="F:single-stranded DNA binding"/>
    <property type="evidence" value="ECO:0007669"/>
    <property type="project" value="InterPro"/>
</dbReference>
<proteinExistence type="predicted"/>
<sequence>MSEFGYPISIYELFESNSIPETTSQSSTWAGKTIRILALLKEYFPVDEIAIASDPIQHSRVDSNNQGKSLNIKTNLIKAGILAKGGLYLIIGNVNINADDDLFLQARTVTDVCGLDPNVYWESIKMQRLLLSSYISK</sequence>
<dbReference type="GO" id="GO:1990879">
    <property type="term" value="C:CST complex"/>
    <property type="evidence" value="ECO:0007669"/>
    <property type="project" value="InterPro"/>
</dbReference>
<accession>A0A1R1X5D4</accession>
<protein>
    <submittedName>
        <fullName evidence="1">Uncharacterized protein</fullName>
    </submittedName>
</protein>
<evidence type="ECO:0000313" key="2">
    <source>
        <dbReference type="Proteomes" id="UP000187283"/>
    </source>
</evidence>
<dbReference type="OrthoDB" id="342190at2759"/>
<dbReference type="EMBL" id="LSSN01005293">
    <property type="protein sequence ID" value="OMJ09843.1"/>
    <property type="molecule type" value="Genomic_DNA"/>
</dbReference>
<organism evidence="1 2">
    <name type="scientific">Smittium culicis</name>
    <dbReference type="NCBI Taxonomy" id="133412"/>
    <lineage>
        <taxon>Eukaryota</taxon>
        <taxon>Fungi</taxon>
        <taxon>Fungi incertae sedis</taxon>
        <taxon>Zoopagomycota</taxon>
        <taxon>Kickxellomycotina</taxon>
        <taxon>Harpellomycetes</taxon>
        <taxon>Harpellales</taxon>
        <taxon>Legeriomycetaceae</taxon>
        <taxon>Smittium</taxon>
    </lineage>
</organism>
<name>A0A1R1X5D4_9FUNG</name>
<dbReference type="Pfam" id="PF15490">
    <property type="entry name" value="Ten1_2"/>
    <property type="match status" value="1"/>
</dbReference>
<dbReference type="Gene3D" id="2.40.50.140">
    <property type="entry name" value="Nucleic acid-binding proteins"/>
    <property type="match status" value="1"/>
</dbReference>